<name>A0ABD3I2G2_9MARC</name>
<accession>A0ABD3I2G2</accession>
<reference evidence="3 4" key="1">
    <citation type="submission" date="2024-09" db="EMBL/GenBank/DDBJ databases">
        <title>Chromosome-scale assembly of Riccia sorocarpa.</title>
        <authorList>
            <person name="Paukszto L."/>
        </authorList>
    </citation>
    <scope>NUCLEOTIDE SEQUENCE [LARGE SCALE GENOMIC DNA]</scope>
    <source>
        <strain evidence="3">LP-2024</strain>
        <tissue evidence="3">Aerial parts of the thallus</tissue>
    </source>
</reference>
<evidence type="ECO:0000313" key="4">
    <source>
        <dbReference type="Proteomes" id="UP001633002"/>
    </source>
</evidence>
<feature type="region of interest" description="Disordered" evidence="2">
    <location>
        <begin position="394"/>
        <end position="413"/>
    </location>
</feature>
<sequence>MAPRKRKEQDIKIREVKLTPPNEDMKTQVKKWGLETIFAQDCSQPREDLVRELVSYRSGEVPVPRKYKFRGKPEKWTPEIWRQVYDLPRPSERGHVIKGKHNQLEFYHHAWLALQDSTKPVPDWGAAVGKAISRQLKSLGTSQEPTCLGPYLAHLYTRFNDWETPPAKKEEEPEKKKGRVVEYDTSTSEETSDSESVPPVKVVPSTEYVVGSTSGGKNPLVTPQSSVSSPPVERELGKFLLDLKRGSTRLLTLLQPSGKVQKMETEDEVAIALKKTFTTPSSSDLTPWKNITSKLLRELSLERQHTRRLEEQRVQLEAEVARAKKIPEMTSWVADQLKLARDTEQKLTARNTALEAALDAKGGHLTETEEEKALQHIQTKLAVAHSSLEALLGVTSSSKDGESRGTSSSVSSVVEEARALLATHQ</sequence>
<feature type="compositionally biased region" description="Low complexity" evidence="2">
    <location>
        <begin position="219"/>
        <end position="231"/>
    </location>
</feature>
<protein>
    <submittedName>
        <fullName evidence="3">Uncharacterized protein</fullName>
    </submittedName>
</protein>
<feature type="compositionally biased region" description="Low complexity" evidence="2">
    <location>
        <begin position="184"/>
        <end position="205"/>
    </location>
</feature>
<dbReference type="AlphaFoldDB" id="A0ABD3I2G2"/>
<dbReference type="Proteomes" id="UP001633002">
    <property type="component" value="Unassembled WGS sequence"/>
</dbReference>
<proteinExistence type="predicted"/>
<feature type="region of interest" description="Disordered" evidence="2">
    <location>
        <begin position="164"/>
        <end position="231"/>
    </location>
</feature>
<feature type="coiled-coil region" evidence="1">
    <location>
        <begin position="299"/>
        <end position="326"/>
    </location>
</feature>
<dbReference type="EMBL" id="JBJQOH010000002">
    <property type="protein sequence ID" value="KAL3696640.1"/>
    <property type="molecule type" value="Genomic_DNA"/>
</dbReference>
<keyword evidence="1" id="KW-0175">Coiled coil</keyword>
<evidence type="ECO:0000256" key="1">
    <source>
        <dbReference type="SAM" id="Coils"/>
    </source>
</evidence>
<evidence type="ECO:0000313" key="3">
    <source>
        <dbReference type="EMBL" id="KAL3696640.1"/>
    </source>
</evidence>
<evidence type="ECO:0000256" key="2">
    <source>
        <dbReference type="SAM" id="MobiDB-lite"/>
    </source>
</evidence>
<feature type="compositionally biased region" description="Basic and acidic residues" evidence="2">
    <location>
        <begin position="166"/>
        <end position="182"/>
    </location>
</feature>
<keyword evidence="4" id="KW-1185">Reference proteome</keyword>
<gene>
    <name evidence="3" type="ORF">R1sor_010716</name>
</gene>
<organism evidence="3 4">
    <name type="scientific">Riccia sorocarpa</name>
    <dbReference type="NCBI Taxonomy" id="122646"/>
    <lineage>
        <taxon>Eukaryota</taxon>
        <taxon>Viridiplantae</taxon>
        <taxon>Streptophyta</taxon>
        <taxon>Embryophyta</taxon>
        <taxon>Marchantiophyta</taxon>
        <taxon>Marchantiopsida</taxon>
        <taxon>Marchantiidae</taxon>
        <taxon>Marchantiales</taxon>
        <taxon>Ricciaceae</taxon>
        <taxon>Riccia</taxon>
    </lineage>
</organism>
<comment type="caution">
    <text evidence="3">The sequence shown here is derived from an EMBL/GenBank/DDBJ whole genome shotgun (WGS) entry which is preliminary data.</text>
</comment>